<protein>
    <submittedName>
        <fullName evidence="2">Uncharacterized protein</fullName>
    </submittedName>
</protein>
<dbReference type="KEGG" id="cbot:ATE48_11910"/>
<feature type="transmembrane region" description="Helical" evidence="1">
    <location>
        <begin position="20"/>
        <end position="43"/>
    </location>
</feature>
<keyword evidence="3" id="KW-1185">Reference proteome</keyword>
<feature type="transmembrane region" description="Helical" evidence="1">
    <location>
        <begin position="49"/>
        <end position="70"/>
    </location>
</feature>
<organism evidence="2 3">
    <name type="scientific">Candidatus Viadribacter manganicus</name>
    <dbReference type="NCBI Taxonomy" id="1759059"/>
    <lineage>
        <taxon>Bacteria</taxon>
        <taxon>Pseudomonadati</taxon>
        <taxon>Pseudomonadota</taxon>
        <taxon>Alphaproteobacteria</taxon>
        <taxon>Hyphomonadales</taxon>
        <taxon>Hyphomonadaceae</taxon>
        <taxon>Candidatus Viadribacter</taxon>
    </lineage>
</organism>
<dbReference type="AlphaFoldDB" id="A0A1B1AJ38"/>
<evidence type="ECO:0000313" key="2">
    <source>
        <dbReference type="EMBL" id="ANP46572.1"/>
    </source>
</evidence>
<gene>
    <name evidence="2" type="ORF">ATE48_11910</name>
</gene>
<dbReference type="InParanoid" id="A0A1B1AJ38"/>
<keyword evidence="1" id="KW-1133">Transmembrane helix</keyword>
<proteinExistence type="predicted"/>
<evidence type="ECO:0000313" key="3">
    <source>
        <dbReference type="Proteomes" id="UP000092498"/>
    </source>
</evidence>
<dbReference type="RefSeq" id="WP_066771794.1">
    <property type="nucleotide sequence ID" value="NZ_CP013244.1"/>
</dbReference>
<dbReference type="Proteomes" id="UP000092498">
    <property type="component" value="Chromosome"/>
</dbReference>
<dbReference type="EMBL" id="CP013244">
    <property type="protein sequence ID" value="ANP46572.1"/>
    <property type="molecule type" value="Genomic_DNA"/>
</dbReference>
<keyword evidence="1" id="KW-0812">Transmembrane</keyword>
<accession>A0A1B1AJ38</accession>
<name>A0A1B1AJ38_9PROT</name>
<dbReference type="STRING" id="1759059.ATE48_11910"/>
<keyword evidence="1" id="KW-0472">Membrane</keyword>
<sequence>MNARPYKPPPESFDFQLLKLFWTVVALVLICGFFFLILVWPVSLLQLPGWVLIPLMVTYAGLCGGSYLFLKTTTLGKYLCDWPPYAF</sequence>
<evidence type="ECO:0000256" key="1">
    <source>
        <dbReference type="SAM" id="Phobius"/>
    </source>
</evidence>
<reference evidence="2 3" key="1">
    <citation type="submission" date="2015-11" db="EMBL/GenBank/DDBJ databases">
        <title>Whole-Genome Sequence of Candidatus Oderbacter manganicum from the National Park Lower Oder Valley, Germany.</title>
        <authorList>
            <person name="Braun B."/>
            <person name="Liere K."/>
            <person name="Szewzyk U."/>
        </authorList>
    </citation>
    <scope>NUCLEOTIDE SEQUENCE [LARGE SCALE GENOMIC DNA]</scope>
    <source>
        <strain evidence="2 3">OTSz_A_272</strain>
    </source>
</reference>